<evidence type="ECO:0000313" key="3">
    <source>
        <dbReference type="EMBL" id="CAD8140243.1"/>
    </source>
</evidence>
<sequence>MHYYEQVNPNDSTNQFKQGNILQTMLIIHYNKYTRYVNQNNRSFQHKYFIKQYLILLLLEMKKIKSYDEISFSRFQEEIGETSYENQPILIHLDDPLPSQTDSLELVLQSVPKKSKKVARKKKCDFHTKKRKKVSKKKNLCFENHTPFTFQEDEKILNLVKEHGPRFQVISKYFLDRSQNAVKNRYYKFLRYNWNLIFGDQQQHSNNMFEEEGAQQELLTNFFDNMNFNPNFTTTMFNHLTQVDYYS</sequence>
<dbReference type="Proteomes" id="UP000683925">
    <property type="component" value="Unassembled WGS sequence"/>
</dbReference>
<gene>
    <name evidence="3" type="ORF">POCTA_138.1.T0110307</name>
</gene>
<comment type="caution">
    <text evidence="3">The sequence shown here is derived from an EMBL/GenBank/DDBJ whole genome shotgun (WGS) entry which is preliminary data.</text>
</comment>
<proteinExistence type="predicted"/>
<dbReference type="OMA" id="RYNWNLI"/>
<dbReference type="CDD" id="cd00167">
    <property type="entry name" value="SANT"/>
    <property type="match status" value="1"/>
</dbReference>
<dbReference type="PROSITE" id="PS50090">
    <property type="entry name" value="MYB_LIKE"/>
    <property type="match status" value="1"/>
</dbReference>
<evidence type="ECO:0000313" key="4">
    <source>
        <dbReference type="Proteomes" id="UP000683925"/>
    </source>
</evidence>
<organism evidence="3 4">
    <name type="scientific">Paramecium octaurelia</name>
    <dbReference type="NCBI Taxonomy" id="43137"/>
    <lineage>
        <taxon>Eukaryota</taxon>
        <taxon>Sar</taxon>
        <taxon>Alveolata</taxon>
        <taxon>Ciliophora</taxon>
        <taxon>Intramacronucleata</taxon>
        <taxon>Oligohymenophorea</taxon>
        <taxon>Peniculida</taxon>
        <taxon>Parameciidae</taxon>
        <taxon>Paramecium</taxon>
    </lineage>
</organism>
<dbReference type="AlphaFoldDB" id="A0A8S1SIH0"/>
<keyword evidence="4" id="KW-1185">Reference proteome</keyword>
<dbReference type="SMART" id="SM00717">
    <property type="entry name" value="SANT"/>
    <property type="match status" value="1"/>
</dbReference>
<evidence type="ECO:0000259" key="2">
    <source>
        <dbReference type="PROSITE" id="PS51294"/>
    </source>
</evidence>
<dbReference type="InterPro" id="IPR001005">
    <property type="entry name" value="SANT/Myb"/>
</dbReference>
<reference evidence="3" key="1">
    <citation type="submission" date="2021-01" db="EMBL/GenBank/DDBJ databases">
        <authorList>
            <consortium name="Genoscope - CEA"/>
            <person name="William W."/>
        </authorList>
    </citation>
    <scope>NUCLEOTIDE SEQUENCE</scope>
</reference>
<dbReference type="InterPro" id="IPR017930">
    <property type="entry name" value="Myb_dom"/>
</dbReference>
<feature type="domain" description="Myb-like" evidence="1">
    <location>
        <begin position="147"/>
        <end position="190"/>
    </location>
</feature>
<dbReference type="EMBL" id="CAJJDP010000010">
    <property type="protein sequence ID" value="CAD8140243.1"/>
    <property type="molecule type" value="Genomic_DNA"/>
</dbReference>
<dbReference type="PROSITE" id="PS51294">
    <property type="entry name" value="HTH_MYB"/>
    <property type="match status" value="1"/>
</dbReference>
<accession>A0A8S1SIH0</accession>
<evidence type="ECO:0000259" key="1">
    <source>
        <dbReference type="PROSITE" id="PS50090"/>
    </source>
</evidence>
<dbReference type="OrthoDB" id="10360224at2759"/>
<evidence type="ECO:0008006" key="5">
    <source>
        <dbReference type="Google" id="ProtNLM"/>
    </source>
</evidence>
<protein>
    <recommendedName>
        <fullName evidence="5">HTH myb-type domain-containing protein</fullName>
    </recommendedName>
</protein>
<name>A0A8S1SIH0_PAROT</name>
<feature type="domain" description="HTH myb-type" evidence="2">
    <location>
        <begin position="144"/>
        <end position="194"/>
    </location>
</feature>
<dbReference type="Pfam" id="PF00249">
    <property type="entry name" value="Myb_DNA-binding"/>
    <property type="match status" value="1"/>
</dbReference>